<evidence type="ECO:0000313" key="3">
    <source>
        <dbReference type="Proteomes" id="UP000218067"/>
    </source>
</evidence>
<dbReference type="Pfam" id="PF13302">
    <property type="entry name" value="Acetyltransf_3"/>
    <property type="match status" value="1"/>
</dbReference>
<dbReference type="SUPFAM" id="SSF55729">
    <property type="entry name" value="Acyl-CoA N-acyltransferases (Nat)"/>
    <property type="match status" value="1"/>
</dbReference>
<evidence type="ECO:0000313" key="2">
    <source>
        <dbReference type="EMBL" id="BAV43090.1"/>
    </source>
</evidence>
<dbReference type="InterPro" id="IPR000182">
    <property type="entry name" value="GNAT_dom"/>
</dbReference>
<organism evidence="2 3">
    <name type="scientific">Mycobacterium ulcerans subsp. shinshuense</name>
    <dbReference type="NCBI Taxonomy" id="1124626"/>
    <lineage>
        <taxon>Bacteria</taxon>
        <taxon>Bacillati</taxon>
        <taxon>Actinomycetota</taxon>
        <taxon>Actinomycetes</taxon>
        <taxon>Mycobacteriales</taxon>
        <taxon>Mycobacteriaceae</taxon>
        <taxon>Mycobacterium</taxon>
        <taxon>Mycobacterium ulcerans group</taxon>
    </lineage>
</organism>
<feature type="domain" description="N-acetyltransferase" evidence="1">
    <location>
        <begin position="26"/>
        <end position="178"/>
    </location>
</feature>
<dbReference type="GeneID" id="93438712"/>
<evidence type="ECO:0000259" key="1">
    <source>
        <dbReference type="PROSITE" id="PS51186"/>
    </source>
</evidence>
<keyword evidence="2" id="KW-0808">Transferase</keyword>
<dbReference type="Gene3D" id="3.40.630.30">
    <property type="match status" value="1"/>
</dbReference>
<name>A0A1B4Y7Q0_MYCUL</name>
<gene>
    <name evidence="2" type="primary">rimL</name>
    <name evidence="2" type="ORF">SHTP_4142</name>
</gene>
<dbReference type="PROSITE" id="PS51186">
    <property type="entry name" value="GNAT"/>
    <property type="match status" value="1"/>
</dbReference>
<dbReference type="RefSeq" id="WP_015354533.1">
    <property type="nucleotide sequence ID" value="NZ_AP017624.1"/>
</dbReference>
<dbReference type="GO" id="GO:0016747">
    <property type="term" value="F:acyltransferase activity, transferring groups other than amino-acyl groups"/>
    <property type="evidence" value="ECO:0007669"/>
    <property type="project" value="InterPro"/>
</dbReference>
<reference evidence="2 3" key="1">
    <citation type="submission" date="2016-08" db="EMBL/GenBank/DDBJ databases">
        <title>Complete genome sequence of Mycobacterium shinshuense, a subspecies of M. ulcerans.</title>
        <authorList>
            <person name="Yoshida M."/>
            <person name="Ogura Y."/>
            <person name="Hayashi T."/>
            <person name="Hoshino Y."/>
        </authorList>
    </citation>
    <scope>NUCLEOTIDE SEQUENCE [LARGE SCALE GENOMIC DNA]</scope>
    <source>
        <strain evidence="3">ATCC 33728</strain>
    </source>
</reference>
<dbReference type="GeneID" id="34341583"/>
<dbReference type="Proteomes" id="UP000218067">
    <property type="component" value="Chromosome"/>
</dbReference>
<dbReference type="InterPro" id="IPR051531">
    <property type="entry name" value="N-acetyltransferase"/>
</dbReference>
<proteinExistence type="predicted"/>
<dbReference type="EMBL" id="AP017624">
    <property type="protein sequence ID" value="BAV43090.1"/>
    <property type="molecule type" value="Genomic_DNA"/>
</dbReference>
<dbReference type="AlphaFoldDB" id="A0A1B4Y7Q0"/>
<accession>A0A1B4Y7Q0</accession>
<dbReference type="InterPro" id="IPR016181">
    <property type="entry name" value="Acyl_CoA_acyltransferase"/>
</dbReference>
<sequence>MATADDEILTGPRLILRPLRPTDADVVFFEVTSDDEVMRYLSCNTHSDVEQTRHFITELCMDDNNRGWIINWRSTGDPVGFCTWIRPEGPEVQLGISLGRRWWGQHVTSEALDLLIEQAQRDPSVHRVWAACHVDNIGAARALERNGLSMQDRLERYCVFPNLGAEPQDAFRFARTLR</sequence>
<dbReference type="PANTHER" id="PTHR43792">
    <property type="entry name" value="GNAT FAMILY, PUTATIVE (AFU_ORTHOLOGUE AFUA_3G00765)-RELATED-RELATED"/>
    <property type="match status" value="1"/>
</dbReference>
<protein>
    <submittedName>
        <fullName evidence="2">Acetyltransferase</fullName>
    </submittedName>
</protein>
<dbReference type="PANTHER" id="PTHR43792:SF1">
    <property type="entry name" value="N-ACETYLTRANSFERASE DOMAIN-CONTAINING PROTEIN"/>
    <property type="match status" value="1"/>
</dbReference>